<dbReference type="AlphaFoldDB" id="A0A9X3S0X3"/>
<name>A0A9X3S0X3_9ACTN</name>
<accession>A0A9X3S0X3</accession>
<gene>
    <name evidence="1" type="ORF">OM076_20085</name>
</gene>
<evidence type="ECO:0000313" key="1">
    <source>
        <dbReference type="EMBL" id="MDA0162585.1"/>
    </source>
</evidence>
<dbReference type="EMBL" id="JAPDOD010000019">
    <property type="protein sequence ID" value="MDA0162585.1"/>
    <property type="molecule type" value="Genomic_DNA"/>
</dbReference>
<proteinExistence type="predicted"/>
<sequence>MRDERGPLVLEDLAQLPDHPPVIAEGTVIPRPRIFLVEPTTADALERHFEDLSGGVTTHAGRIALIREANLAIANQVRAFYARGDAPGDPEQVIQRFACECGHPACGDFFEAPVGVMIRR</sequence>
<keyword evidence="2" id="KW-1185">Reference proteome</keyword>
<dbReference type="Proteomes" id="UP001149140">
    <property type="component" value="Unassembled WGS sequence"/>
</dbReference>
<dbReference type="RefSeq" id="WP_270041826.1">
    <property type="nucleotide sequence ID" value="NZ_JAPDOD010000019.1"/>
</dbReference>
<protein>
    <recommendedName>
        <fullName evidence="3">Post-SET domain-containing protein</fullName>
    </recommendedName>
</protein>
<reference evidence="1" key="1">
    <citation type="submission" date="2022-10" db="EMBL/GenBank/DDBJ databases">
        <title>The WGS of Solirubrobacter ginsenosidimutans DSM 21036.</title>
        <authorList>
            <person name="Jiang Z."/>
        </authorList>
    </citation>
    <scope>NUCLEOTIDE SEQUENCE</scope>
    <source>
        <strain evidence="1">DSM 21036</strain>
    </source>
</reference>
<evidence type="ECO:0008006" key="3">
    <source>
        <dbReference type="Google" id="ProtNLM"/>
    </source>
</evidence>
<organism evidence="1 2">
    <name type="scientific">Solirubrobacter ginsenosidimutans</name>
    <dbReference type="NCBI Taxonomy" id="490573"/>
    <lineage>
        <taxon>Bacteria</taxon>
        <taxon>Bacillati</taxon>
        <taxon>Actinomycetota</taxon>
        <taxon>Thermoleophilia</taxon>
        <taxon>Solirubrobacterales</taxon>
        <taxon>Solirubrobacteraceae</taxon>
        <taxon>Solirubrobacter</taxon>
    </lineage>
</organism>
<evidence type="ECO:0000313" key="2">
    <source>
        <dbReference type="Proteomes" id="UP001149140"/>
    </source>
</evidence>
<comment type="caution">
    <text evidence="1">The sequence shown here is derived from an EMBL/GenBank/DDBJ whole genome shotgun (WGS) entry which is preliminary data.</text>
</comment>